<protein>
    <submittedName>
        <fullName evidence="2">NAD(P)/FAD-dependent oxidoreductase</fullName>
        <ecNumber evidence="2">1.-.-.-</ecNumber>
    </submittedName>
</protein>
<dbReference type="Proteomes" id="UP001596317">
    <property type="component" value="Unassembled WGS sequence"/>
</dbReference>
<dbReference type="EC" id="1.-.-.-" evidence="2"/>
<name>A0ABW1ZPL9_9DEIO</name>
<keyword evidence="3" id="KW-1185">Reference proteome</keyword>
<sequence length="299" mass="32344">MFAPAPQAQPQQGVQFRARAAAKMAAMDLRSGRAFWPLTNGLMYTYPPLAAPEQADVLVIGAGITGALLADALSEAGLDTVVLDRRDAGFGSTSASTALLQYEIDTNLVDLSAMIGRADAERAYHLCRDAIDRVRALTAGLSDDCGFRARGSLYYASTRKDARMLREEHAARTRAGLAVEHLDARELKARFGIQAPAALFSRDGAEVDPYRLTQQLLQRALTRGARVYDRTAVTRLDGGRTWTAHTDRGVPVRAHWVVVATGYEAETFLGRRLAQLKNSYALATEPIAQAGGELWPGAA</sequence>
<dbReference type="Pfam" id="PF01266">
    <property type="entry name" value="DAO"/>
    <property type="match status" value="1"/>
</dbReference>
<evidence type="ECO:0000313" key="2">
    <source>
        <dbReference type="EMBL" id="MFC6661780.1"/>
    </source>
</evidence>
<dbReference type="InterPro" id="IPR006076">
    <property type="entry name" value="FAD-dep_OxRdtase"/>
</dbReference>
<dbReference type="Gene3D" id="3.30.9.10">
    <property type="entry name" value="D-Amino Acid Oxidase, subunit A, domain 2"/>
    <property type="match status" value="1"/>
</dbReference>
<organism evidence="2 3">
    <name type="scientific">Deinococcus multiflagellatus</name>
    <dbReference type="NCBI Taxonomy" id="1656887"/>
    <lineage>
        <taxon>Bacteria</taxon>
        <taxon>Thermotogati</taxon>
        <taxon>Deinococcota</taxon>
        <taxon>Deinococci</taxon>
        <taxon>Deinococcales</taxon>
        <taxon>Deinococcaceae</taxon>
        <taxon>Deinococcus</taxon>
    </lineage>
</organism>
<reference evidence="3" key="1">
    <citation type="journal article" date="2019" name="Int. J. Syst. Evol. Microbiol.">
        <title>The Global Catalogue of Microorganisms (GCM) 10K type strain sequencing project: providing services to taxonomists for standard genome sequencing and annotation.</title>
        <authorList>
            <consortium name="The Broad Institute Genomics Platform"/>
            <consortium name="The Broad Institute Genome Sequencing Center for Infectious Disease"/>
            <person name="Wu L."/>
            <person name="Ma J."/>
        </authorList>
    </citation>
    <scope>NUCLEOTIDE SEQUENCE [LARGE SCALE GENOMIC DNA]</scope>
    <source>
        <strain evidence="3">CCUG 63830</strain>
    </source>
</reference>
<dbReference type="GO" id="GO:0016491">
    <property type="term" value="F:oxidoreductase activity"/>
    <property type="evidence" value="ECO:0007669"/>
    <property type="project" value="UniProtKB-KW"/>
</dbReference>
<dbReference type="PANTHER" id="PTHR13847">
    <property type="entry name" value="SARCOSINE DEHYDROGENASE-RELATED"/>
    <property type="match status" value="1"/>
</dbReference>
<dbReference type="Gene3D" id="3.50.50.60">
    <property type="entry name" value="FAD/NAD(P)-binding domain"/>
    <property type="match status" value="1"/>
</dbReference>
<accession>A0ABW1ZPL9</accession>
<evidence type="ECO:0000259" key="1">
    <source>
        <dbReference type="Pfam" id="PF01266"/>
    </source>
</evidence>
<dbReference type="RefSeq" id="WP_380057446.1">
    <property type="nucleotide sequence ID" value="NZ_JBHSWB010000001.1"/>
</dbReference>
<dbReference type="SUPFAM" id="SSF51905">
    <property type="entry name" value="FAD/NAD(P)-binding domain"/>
    <property type="match status" value="1"/>
</dbReference>
<dbReference type="PANTHER" id="PTHR13847:SF201">
    <property type="entry name" value="PUTATIBE OXIDOREDUCTASE"/>
    <property type="match status" value="1"/>
</dbReference>
<dbReference type="PRINTS" id="PR00420">
    <property type="entry name" value="RNGMNOXGNASE"/>
</dbReference>
<dbReference type="EMBL" id="JBHSWB010000001">
    <property type="protein sequence ID" value="MFC6661780.1"/>
    <property type="molecule type" value="Genomic_DNA"/>
</dbReference>
<feature type="domain" description="FAD dependent oxidoreductase" evidence="1">
    <location>
        <begin position="56"/>
        <end position="289"/>
    </location>
</feature>
<gene>
    <name evidence="2" type="ORF">ACFP90_16660</name>
</gene>
<keyword evidence="2" id="KW-0560">Oxidoreductase</keyword>
<comment type="caution">
    <text evidence="2">The sequence shown here is derived from an EMBL/GenBank/DDBJ whole genome shotgun (WGS) entry which is preliminary data.</text>
</comment>
<proteinExistence type="predicted"/>
<evidence type="ECO:0000313" key="3">
    <source>
        <dbReference type="Proteomes" id="UP001596317"/>
    </source>
</evidence>
<dbReference type="InterPro" id="IPR036188">
    <property type="entry name" value="FAD/NAD-bd_sf"/>
</dbReference>